<feature type="region of interest" description="Disordered" evidence="1">
    <location>
        <begin position="42"/>
        <end position="71"/>
    </location>
</feature>
<gene>
    <name evidence="2" type="ORF">QPX23_00050</name>
</gene>
<dbReference type="PANTHER" id="PTHR31270">
    <property type="entry name" value="GLUTAMINYL-PEPTIDE CYCLOTRANSFERASE"/>
    <property type="match status" value="1"/>
</dbReference>
<accession>A0ABT7FT26</accession>
<dbReference type="SUPFAM" id="SSF50969">
    <property type="entry name" value="YVTN repeat-like/Quinoprotein amine dehydrogenase"/>
    <property type="match status" value="1"/>
</dbReference>
<reference evidence="2 3" key="1">
    <citation type="submission" date="2023-05" db="EMBL/GenBank/DDBJ databases">
        <title>Metabolic capabilities are highly conserved among human nasal-associated Corynebacterium species in pangenomic analyses.</title>
        <authorList>
            <person name="Tran T.H."/>
            <person name="Roberts A.Q."/>
            <person name="Escapa I.F."/>
            <person name="Gao W."/>
            <person name="Conlan S."/>
            <person name="Kong H."/>
            <person name="Segre J.A."/>
            <person name="Kelly M.S."/>
            <person name="Lemon K.P."/>
        </authorList>
    </citation>
    <scope>NUCLEOTIDE SEQUENCE [LARGE SCALE GENOMIC DNA]</scope>
    <source>
        <strain evidence="2 3">KPL3772</strain>
    </source>
</reference>
<dbReference type="InterPro" id="IPR011044">
    <property type="entry name" value="Quino_amine_DH_bsu"/>
</dbReference>
<dbReference type="RefSeq" id="WP_284573202.1">
    <property type="nucleotide sequence ID" value="NZ_JASNUQ010000001.1"/>
</dbReference>
<dbReference type="Pfam" id="PF05096">
    <property type="entry name" value="Glu_cyclase_2"/>
    <property type="match status" value="1"/>
</dbReference>
<name>A0ABT7FT26_9CORY</name>
<evidence type="ECO:0000313" key="3">
    <source>
        <dbReference type="Proteomes" id="UP001239759"/>
    </source>
</evidence>
<dbReference type="EMBL" id="JASNUQ010000001">
    <property type="protein sequence ID" value="MDK4289134.1"/>
    <property type="molecule type" value="Genomic_DNA"/>
</dbReference>
<evidence type="ECO:0000256" key="1">
    <source>
        <dbReference type="SAM" id="MobiDB-lite"/>
    </source>
</evidence>
<keyword evidence="3" id="KW-1185">Reference proteome</keyword>
<proteinExistence type="predicted"/>
<comment type="caution">
    <text evidence="2">The sequence shown here is derived from an EMBL/GenBank/DDBJ whole genome shotgun (WGS) entry which is preliminary data.</text>
</comment>
<dbReference type="PANTHER" id="PTHR31270:SF1">
    <property type="entry name" value="GLUTAMINYL-PEPTIDE CYCLOTRANSFERASE"/>
    <property type="match status" value="1"/>
</dbReference>
<dbReference type="InterPro" id="IPR007788">
    <property type="entry name" value="QCT"/>
</dbReference>
<evidence type="ECO:0000313" key="2">
    <source>
        <dbReference type="EMBL" id="MDK4289134.1"/>
    </source>
</evidence>
<protein>
    <submittedName>
        <fullName evidence="2">Glutaminyl-peptide cyclotransferase</fullName>
    </submittedName>
</protein>
<sequence>MGPLTIFTADAQRGQHRKIFSRHRRSAVALSITAIMLAASCNTSDDSPRNQTKKTSGETSPAVTTANQPSQESILQDSLAASSIERLVPQVFAVYPFSTESFTQGLEFDDNGSLLVGTGQWGQSRIYRADLASHEITEQAELADEFFGEGITTTHSGNSIWQLTWQAGEAIQRDPQTLQEIGRAQYDGEGWGICAREGELLVSDGSDTITKRDPETFAPLIGRELRVTAGGVPVGKINELECVGDSVYANIFLSDEIIRFSADTGEVDAVIDASELDNNAAPDPNHVLNGIAFHEKSSHFFLAGKRWPDLYEVEFVPVAQNPHQ</sequence>
<organism evidence="2 3">
    <name type="scientific">Corynebacterium pseudodiphtheriticum</name>
    <dbReference type="NCBI Taxonomy" id="37637"/>
    <lineage>
        <taxon>Bacteria</taxon>
        <taxon>Bacillati</taxon>
        <taxon>Actinomycetota</taxon>
        <taxon>Actinomycetes</taxon>
        <taxon>Mycobacteriales</taxon>
        <taxon>Corynebacteriaceae</taxon>
        <taxon>Corynebacterium</taxon>
    </lineage>
</organism>
<dbReference type="Proteomes" id="UP001239759">
    <property type="component" value="Unassembled WGS sequence"/>
</dbReference>